<organism evidence="3">
    <name type="scientific">marine sediment metagenome</name>
    <dbReference type="NCBI Taxonomy" id="412755"/>
    <lineage>
        <taxon>unclassified sequences</taxon>
        <taxon>metagenomes</taxon>
        <taxon>ecological metagenomes</taxon>
    </lineage>
</organism>
<evidence type="ECO:0000313" key="3">
    <source>
        <dbReference type="EMBL" id="GAI38821.1"/>
    </source>
</evidence>
<keyword evidence="2" id="KW-0560">Oxidoreductase</keyword>
<dbReference type="GO" id="GO:0016491">
    <property type="term" value="F:oxidoreductase activity"/>
    <property type="evidence" value="ECO:0007669"/>
    <property type="project" value="UniProtKB-KW"/>
</dbReference>
<accession>X1P8P2</accession>
<dbReference type="Pfam" id="PF13561">
    <property type="entry name" value="adh_short_C2"/>
    <property type="match status" value="1"/>
</dbReference>
<dbReference type="PROSITE" id="PS00061">
    <property type="entry name" value="ADH_SHORT"/>
    <property type="match status" value="1"/>
</dbReference>
<dbReference type="AlphaFoldDB" id="X1P8P2"/>
<dbReference type="PRINTS" id="PR00080">
    <property type="entry name" value="SDRFAMILY"/>
</dbReference>
<dbReference type="InterPro" id="IPR050259">
    <property type="entry name" value="SDR"/>
</dbReference>
<evidence type="ECO:0000256" key="2">
    <source>
        <dbReference type="ARBA" id="ARBA00023002"/>
    </source>
</evidence>
<sequence length="164" mass="17952">DILINNAGTFNDSKLRNMDKKIWDEVISVNLDGTFNCTRAVIEHMITQRDMARVINITSIVGQIGSSGASNYAAAKSGILGFTKSIAQEVASKGITVNALALGYINTGMTRRLQVKLQEDLLSRIPMRRFGEPREVTKTAMFLCSEDASYITGQVINVNGGLYM</sequence>
<dbReference type="PANTHER" id="PTHR42879:SF2">
    <property type="entry name" value="3-OXOACYL-[ACYL-CARRIER-PROTEIN] REDUCTASE FABG"/>
    <property type="match status" value="1"/>
</dbReference>
<protein>
    <recommendedName>
        <fullName evidence="4">3-oxoacyl-[acyl-carrier-protein] reductase</fullName>
    </recommendedName>
</protein>
<dbReference type="InterPro" id="IPR036291">
    <property type="entry name" value="NAD(P)-bd_dom_sf"/>
</dbReference>
<comment type="caution">
    <text evidence="3">The sequence shown here is derived from an EMBL/GenBank/DDBJ whole genome shotgun (WGS) entry which is preliminary data.</text>
</comment>
<dbReference type="GO" id="GO:0032787">
    <property type="term" value="P:monocarboxylic acid metabolic process"/>
    <property type="evidence" value="ECO:0007669"/>
    <property type="project" value="UniProtKB-ARBA"/>
</dbReference>
<proteinExistence type="inferred from homology"/>
<comment type="similarity">
    <text evidence="1">Belongs to the short-chain dehydrogenases/reductases (SDR) family.</text>
</comment>
<dbReference type="EMBL" id="BARV01030217">
    <property type="protein sequence ID" value="GAI38821.1"/>
    <property type="molecule type" value="Genomic_DNA"/>
</dbReference>
<reference evidence="3" key="1">
    <citation type="journal article" date="2014" name="Front. Microbiol.">
        <title>High frequency of phylogenetically diverse reductive dehalogenase-homologous genes in deep subseafloor sedimentary metagenomes.</title>
        <authorList>
            <person name="Kawai M."/>
            <person name="Futagami T."/>
            <person name="Toyoda A."/>
            <person name="Takaki Y."/>
            <person name="Nishi S."/>
            <person name="Hori S."/>
            <person name="Arai W."/>
            <person name="Tsubouchi T."/>
            <person name="Morono Y."/>
            <person name="Uchiyama I."/>
            <person name="Ito T."/>
            <person name="Fujiyama A."/>
            <person name="Inagaki F."/>
            <person name="Takami H."/>
        </authorList>
    </citation>
    <scope>NUCLEOTIDE SEQUENCE</scope>
    <source>
        <strain evidence="3">Expedition CK06-06</strain>
    </source>
</reference>
<evidence type="ECO:0008006" key="4">
    <source>
        <dbReference type="Google" id="ProtNLM"/>
    </source>
</evidence>
<gene>
    <name evidence="3" type="ORF">S06H3_48029</name>
</gene>
<dbReference type="SUPFAM" id="SSF51735">
    <property type="entry name" value="NAD(P)-binding Rossmann-fold domains"/>
    <property type="match status" value="1"/>
</dbReference>
<dbReference type="InterPro" id="IPR002347">
    <property type="entry name" value="SDR_fam"/>
</dbReference>
<name>X1P8P2_9ZZZZ</name>
<dbReference type="PANTHER" id="PTHR42879">
    <property type="entry name" value="3-OXOACYL-(ACYL-CARRIER-PROTEIN) REDUCTASE"/>
    <property type="match status" value="1"/>
</dbReference>
<feature type="non-terminal residue" evidence="3">
    <location>
        <position position="1"/>
    </location>
</feature>
<evidence type="ECO:0000256" key="1">
    <source>
        <dbReference type="ARBA" id="ARBA00006484"/>
    </source>
</evidence>
<dbReference type="Gene3D" id="3.40.50.720">
    <property type="entry name" value="NAD(P)-binding Rossmann-like Domain"/>
    <property type="match status" value="1"/>
</dbReference>
<dbReference type="PRINTS" id="PR00081">
    <property type="entry name" value="GDHRDH"/>
</dbReference>
<dbReference type="FunFam" id="3.40.50.720:FF:000173">
    <property type="entry name" value="3-oxoacyl-[acyl-carrier protein] reductase"/>
    <property type="match status" value="1"/>
</dbReference>
<dbReference type="InterPro" id="IPR020904">
    <property type="entry name" value="Sc_DH/Rdtase_CS"/>
</dbReference>